<dbReference type="SMART" id="SM00256">
    <property type="entry name" value="FBOX"/>
    <property type="match status" value="1"/>
</dbReference>
<evidence type="ECO:0000256" key="1">
    <source>
        <dbReference type="SAM" id="MobiDB-lite"/>
    </source>
</evidence>
<dbReference type="EMBL" id="JASAOG010000030">
    <property type="protein sequence ID" value="KAK0061308.1"/>
    <property type="molecule type" value="Genomic_DNA"/>
</dbReference>
<accession>A0AAD8FEW0</accession>
<keyword evidence="4" id="KW-1185">Reference proteome</keyword>
<dbReference type="AlphaFoldDB" id="A0AAD8FEW0"/>
<dbReference type="Pfam" id="PF12937">
    <property type="entry name" value="F-box-like"/>
    <property type="match status" value="1"/>
</dbReference>
<dbReference type="Pfam" id="PF13415">
    <property type="entry name" value="Beta-prop_FBX42"/>
    <property type="match status" value="1"/>
</dbReference>
<dbReference type="Gene3D" id="2.120.10.80">
    <property type="entry name" value="Kelch-type beta propeller"/>
    <property type="match status" value="1"/>
</dbReference>
<reference evidence="3" key="2">
    <citation type="submission" date="2023-04" db="EMBL/GenBank/DDBJ databases">
        <authorList>
            <person name="Bu L."/>
            <person name="Lu L."/>
            <person name="Laidemitt M.R."/>
            <person name="Zhang S.M."/>
            <person name="Mutuku M."/>
            <person name="Mkoji G."/>
            <person name="Steinauer M."/>
            <person name="Loker E.S."/>
        </authorList>
    </citation>
    <scope>NUCLEOTIDE SEQUENCE</scope>
    <source>
        <strain evidence="3">KasaAsao</strain>
        <tissue evidence="3">Whole Snail</tissue>
    </source>
</reference>
<feature type="region of interest" description="Disordered" evidence="1">
    <location>
        <begin position="406"/>
        <end position="441"/>
    </location>
</feature>
<feature type="compositionally biased region" description="Polar residues" evidence="1">
    <location>
        <begin position="486"/>
        <end position="498"/>
    </location>
</feature>
<dbReference type="GO" id="GO:0019005">
    <property type="term" value="C:SCF ubiquitin ligase complex"/>
    <property type="evidence" value="ECO:0007669"/>
    <property type="project" value="TreeGrafter"/>
</dbReference>
<name>A0AAD8FEW0_BIOPF</name>
<dbReference type="InterPro" id="IPR036047">
    <property type="entry name" value="F-box-like_dom_sf"/>
</dbReference>
<dbReference type="InterPro" id="IPR015915">
    <property type="entry name" value="Kelch-typ_b-propeller"/>
</dbReference>
<comment type="caution">
    <text evidence="3">The sequence shown here is derived from an EMBL/GenBank/DDBJ whole genome shotgun (WGS) entry which is preliminary data.</text>
</comment>
<feature type="compositionally biased region" description="Basic and acidic residues" evidence="1">
    <location>
        <begin position="406"/>
        <end position="415"/>
    </location>
</feature>
<dbReference type="CDD" id="cd22110">
    <property type="entry name" value="F-box_FBXO42"/>
    <property type="match status" value="1"/>
</dbReference>
<dbReference type="GO" id="GO:1990756">
    <property type="term" value="F:ubiquitin-like ligase-substrate adaptor activity"/>
    <property type="evidence" value="ECO:0007669"/>
    <property type="project" value="TreeGrafter"/>
</dbReference>
<organism evidence="3 4">
    <name type="scientific">Biomphalaria pfeifferi</name>
    <name type="common">Bloodfluke planorb</name>
    <name type="synonym">Freshwater snail</name>
    <dbReference type="NCBI Taxonomy" id="112525"/>
    <lineage>
        <taxon>Eukaryota</taxon>
        <taxon>Metazoa</taxon>
        <taxon>Spiralia</taxon>
        <taxon>Lophotrochozoa</taxon>
        <taxon>Mollusca</taxon>
        <taxon>Gastropoda</taxon>
        <taxon>Heterobranchia</taxon>
        <taxon>Euthyneura</taxon>
        <taxon>Panpulmonata</taxon>
        <taxon>Hygrophila</taxon>
        <taxon>Lymnaeoidea</taxon>
        <taxon>Planorbidae</taxon>
        <taxon>Biomphalaria</taxon>
    </lineage>
</organism>
<feature type="compositionally biased region" description="Low complexity" evidence="1">
    <location>
        <begin position="499"/>
        <end position="509"/>
    </location>
</feature>
<gene>
    <name evidence="3" type="ORF">Bpfe_009114</name>
</gene>
<evidence type="ECO:0000259" key="2">
    <source>
        <dbReference type="PROSITE" id="PS50181"/>
    </source>
</evidence>
<dbReference type="Gene3D" id="1.20.1280.50">
    <property type="match status" value="1"/>
</dbReference>
<evidence type="ECO:0000313" key="3">
    <source>
        <dbReference type="EMBL" id="KAK0061308.1"/>
    </source>
</evidence>
<dbReference type="SUPFAM" id="SSF81383">
    <property type="entry name" value="F-box domain"/>
    <property type="match status" value="1"/>
</dbReference>
<dbReference type="InterPro" id="IPR052821">
    <property type="entry name" value="F-box_only_SRC"/>
</dbReference>
<dbReference type="PROSITE" id="PS50181">
    <property type="entry name" value="FBOX"/>
    <property type="match status" value="1"/>
</dbReference>
<sequence>MEQADLEDVGEPLKMPLQEHHCATPTAFHEGVHIHKTYTLNDMPEEILEHILGFLSPYCDMDAARLVSKQWHRVIQSIVIQRKRRFYQKLMCGEINWAMVSKDNICNKRQERSYVSCISERHSHSAVYFEGSMYIFGGCTSTNTTFNDLWKFNLTTRQWIRPVAMGTYPSPKACATMVVYRGNLVLFGGWSHPIPYPNPHQSAHYFSELHVYSPATNRWSHILSIGQEPEPLGGHSASVAGHLMVIFGGSPRTGLGTNNIWVFNFQKLTWKLQPVLGDVKPEPRYGQYQTTMDDSHILIMGGSGGQNRVVYNDVWLLTLHSTEPWTWTKITVDHPELAAPHSWCHAACRVNQVIVVVAKANKLRQTRNIRRKVGTSSQLLSEGCSTSLGAQVVNQLVAPHDRLKCQDESTDHVQHQDSVSSLSQGVSSQGTSSNEEEKRNNFPNKNLLELQQKLHRECANLSDPSDHHHSAYCCDEPEGSFHRLNSRWSNNSQGQTSHQHQQLTDQPQQGSFHRGNPRLRGTGHMPSIRPNATCNRQKQLEALQRQEEILRNKSRALAAARNKLPGASASSLELDETLPDIITSKNKMDVHVLDLSRLMSEQTVEWKPLSSLQPVGAPTETVCFSLLEGRSELLLFGGVVRDMKHPPSSNTAINKLYILHAN</sequence>
<feature type="compositionally biased region" description="Low complexity" evidence="1">
    <location>
        <begin position="418"/>
        <end position="433"/>
    </location>
</feature>
<dbReference type="PANTHER" id="PTHR46432">
    <property type="entry name" value="F-BOX ONLY PROTEIN 42"/>
    <property type="match status" value="1"/>
</dbReference>
<feature type="domain" description="F-box" evidence="2">
    <location>
        <begin position="37"/>
        <end position="90"/>
    </location>
</feature>
<dbReference type="Proteomes" id="UP001233172">
    <property type="component" value="Unassembled WGS sequence"/>
</dbReference>
<dbReference type="PANTHER" id="PTHR46432:SF1">
    <property type="entry name" value="F-BOX ONLY PROTEIN 42"/>
    <property type="match status" value="1"/>
</dbReference>
<feature type="region of interest" description="Disordered" evidence="1">
    <location>
        <begin position="484"/>
        <end position="531"/>
    </location>
</feature>
<reference evidence="3" key="1">
    <citation type="journal article" date="2023" name="PLoS Negl. Trop. Dis.">
        <title>A genome sequence for Biomphalaria pfeifferi, the major vector snail for the human-infecting parasite Schistosoma mansoni.</title>
        <authorList>
            <person name="Bu L."/>
            <person name="Lu L."/>
            <person name="Laidemitt M.R."/>
            <person name="Zhang S.M."/>
            <person name="Mutuku M."/>
            <person name="Mkoji G."/>
            <person name="Steinauer M."/>
            <person name="Loker E.S."/>
        </authorList>
    </citation>
    <scope>NUCLEOTIDE SEQUENCE</scope>
    <source>
        <strain evidence="3">KasaAsao</strain>
    </source>
</reference>
<proteinExistence type="predicted"/>
<protein>
    <submittedName>
        <fullName evidence="3">F-box only protein 42</fullName>
    </submittedName>
</protein>
<evidence type="ECO:0000313" key="4">
    <source>
        <dbReference type="Proteomes" id="UP001233172"/>
    </source>
</evidence>
<dbReference type="SUPFAM" id="SSF117281">
    <property type="entry name" value="Kelch motif"/>
    <property type="match status" value="1"/>
</dbReference>
<dbReference type="InterPro" id="IPR001810">
    <property type="entry name" value="F-box_dom"/>
</dbReference>